<evidence type="ECO:0000256" key="1">
    <source>
        <dbReference type="SAM" id="MobiDB-lite"/>
    </source>
</evidence>
<name>A0AA49JJ51_9BACT</name>
<gene>
    <name evidence="2" type="ORF">K4G66_07195</name>
</gene>
<proteinExistence type="predicted"/>
<protein>
    <submittedName>
        <fullName evidence="2">Gliding motility-associated C-terminal domain-containing protein</fullName>
    </submittedName>
</protein>
<reference evidence="2" key="1">
    <citation type="journal article" date="2023" name="Comput. Struct. Biotechnol. J.">
        <title>Discovery of a novel marine Bacteroidetes with a rich repertoire of carbohydrate-active enzymes.</title>
        <authorList>
            <person name="Chen B."/>
            <person name="Liu G."/>
            <person name="Chen Q."/>
            <person name="Wang H."/>
            <person name="Liu L."/>
            <person name="Tang K."/>
        </authorList>
    </citation>
    <scope>NUCLEOTIDE SEQUENCE</scope>
    <source>
        <strain evidence="2">TK19036</strain>
    </source>
</reference>
<dbReference type="SUPFAM" id="SSF82171">
    <property type="entry name" value="DPP6 N-terminal domain-like"/>
    <property type="match status" value="1"/>
</dbReference>
<feature type="region of interest" description="Disordered" evidence="1">
    <location>
        <begin position="569"/>
        <end position="600"/>
    </location>
</feature>
<dbReference type="InterPro" id="IPR026341">
    <property type="entry name" value="T9SS_type_B"/>
</dbReference>
<dbReference type="InterPro" id="IPR011042">
    <property type="entry name" value="6-blade_b-propeller_TolB-like"/>
</dbReference>
<feature type="compositionally biased region" description="Gly residues" evidence="1">
    <location>
        <begin position="474"/>
        <end position="491"/>
    </location>
</feature>
<sequence length="1826" mass="192536">MGNQNKHIYTGLLILLVLSCVANTFGQGRSDNFWIFGSTGQGLQFGLSDDSLTDNTIPTETLGNAGSAVAVDPITGDIYFYTDGSVLYDGQGQTIPGLDIGNGTGNQPVVIVPMPGDDIIDGVREYYAFVNDGGTLYYYTILVDLTGGGYPSVTVDNGPTDLGISNVAPGMTVVPSADGSTYYIVTQEAGTPNFQVIDAATLTPTLVTTAPDITAPFAATNMEYSPATGQLAVAYGGGVHVLNTDGAGGLSFSETVGTGPAVNDVAWSRDGSKLYYSTGATIFQHDFTSGTFAIVPGVTGNGSFGLQQGPDGSVYHLYETAGGEYHLGRITMADSAATLVTYENELLNGANFGGSQFPQVAYAAQGDLVFNVQQIGQCTNNPVQLIPQFPEGTPQPDSIIWALPSGDFNGFSPAFTPEEAGGSVPVVAYWGDSAVFQVVPLNLQDFQLQIPIVQDTTICPGDSTILCAAPESGQGQGGQQPGGGGVSIPGVGGGDSCDPGNYTYLWSTGATTPDITVTEAGVYWVLVSDPQTGCTAYAESNVKEYQVENQTYNVWYFGNGAGIDFNNLYDNPNNPDDNGDGEDNDGQVVAVSGGQSTAPEGVEAISDANGDGLFYTDGHTLYFVNNGNHSEVPDATGVPADLTAGTTGSATMVGMVQIPGTDASYYIFTATPVEEGGYALRYATVNLNGLNPLTGQPGPVVTSSNNVLFVRSTERISIQGGRGGPATLIVHEYGNNNFRAYSITEQGIGTPVVSSVGSNHDLTVAEDAQGYIKFGGDSTGTIVGVVADNRVELFNFDQATLEMTDPTVVDFSSVGAQPYGIEFQTDSTGNTVVIVSTDNGIYVASVDRPLEEGSIINISPVSNATGVFGAIQQGPDGQVYVAQDGATSLGTVSGNPNDPTSYTYQTDQVELPNGATVTRGLPSYVNQGGNSFPEPNITVDDACVGNETMFSAQGRDDVIETYDWVIVRLNEDGTESFVGLTDSLRTEQSFSFAIDTVGDYEARVTLSNECDIDTVMVQAFTMGVAPEVTLPESVNLCNGGVDLTAVDPADDDGTLTFQWIQQGAVGGGNLPPTNTITATEPGFYNVTVMNADSCISEGEVFVVDNRPQIALPEDFTLCQNEERELDVEVPSAGDPGYEWIILDENDQVVTSINEPVIEVSEITPDAGIYQYTVTVTDDIGCFVQDTVVVTILESPAIESSVIESSCGTDDGEITVNVTSDPNETYTYTLTDRSGTMVDSGTGLTFTTSSLGAGVYTATVSNSLGCTTNQNISISDANADFNVADPLAQSGCDDTGTFAIEINPNDPPNFNGVNWTIYDENGFAVYNGTNTSSLSFSIPETNPSPNNGLAPGFYSLEFESIPGGCIRALDNLEIPEPDSVDFDLPRFINACDIPTPVAALDPATGEPLNPGNNTYSFVWTNITGGVAGNAGLSSRTRNPVQISQSGIYEVEVTDLIGAVCPATRQVEVTFETPPTIQTIVELEDNSCEAGEKVIGVEFVDPNVASGNNLIYEWSVQLADGTVLTNIGASQNITVDRTGEYSVVVRRRGGNSACTIASRPQPVVVNQPLSVTILYGSACADGTDIPLVARVRTDGTDSLRYEWYNAEGTRLPASSDTLLLRPNMPDGEYSVIVTQLTANGCSADAAASVTRNPVPETNLGEGPFIICTDTSADPDEQYVVLEVSPASAINWITPTGSDSNTTTLPASVPGMYIVEITNEFGCTIIDSVEVIEDCTPSIVAPNAFRPGGVNSEFFVYPRYVADEDFEIRIYNRWGELVFQSNSKDFRWDGTYNGRPAPLGSYPYIITYKSDTDTSGDLLEERGGVTIIR</sequence>
<dbReference type="Pfam" id="PF13585">
    <property type="entry name" value="CHU_C"/>
    <property type="match status" value="1"/>
</dbReference>
<dbReference type="Gene3D" id="2.120.10.30">
    <property type="entry name" value="TolB, C-terminal domain"/>
    <property type="match status" value="1"/>
</dbReference>
<dbReference type="SUPFAM" id="SSF63829">
    <property type="entry name" value="Calcium-dependent phosphotriesterase"/>
    <property type="match status" value="1"/>
</dbReference>
<dbReference type="EMBL" id="CP120682">
    <property type="protein sequence ID" value="WKN38487.1"/>
    <property type="molecule type" value="Genomic_DNA"/>
</dbReference>
<evidence type="ECO:0000313" key="2">
    <source>
        <dbReference type="EMBL" id="WKN38487.1"/>
    </source>
</evidence>
<accession>A0AA49JJ51</accession>
<organism evidence="2">
    <name type="scientific">Roseihalotalea indica</name>
    <dbReference type="NCBI Taxonomy" id="2867963"/>
    <lineage>
        <taxon>Bacteria</taxon>
        <taxon>Pseudomonadati</taxon>
        <taxon>Bacteroidota</taxon>
        <taxon>Cytophagia</taxon>
        <taxon>Cytophagales</taxon>
        <taxon>Catalimonadaceae</taxon>
        <taxon>Roseihalotalea</taxon>
    </lineage>
</organism>
<feature type="region of interest" description="Disordered" evidence="1">
    <location>
        <begin position="472"/>
        <end position="491"/>
    </location>
</feature>
<reference evidence="2" key="2">
    <citation type="journal article" date="2024" name="Antonie Van Leeuwenhoek">
        <title>Roseihalotalea indica gen. nov., sp. nov., a halophilic Bacteroidetes from mesopelagic Southwest Indian Ocean with higher carbohydrate metabolic potential.</title>
        <authorList>
            <person name="Chen B."/>
            <person name="Zhang M."/>
            <person name="Lin D."/>
            <person name="Ye J."/>
            <person name="Tang K."/>
        </authorList>
    </citation>
    <scope>NUCLEOTIDE SEQUENCE</scope>
    <source>
        <strain evidence="2">TK19036</strain>
    </source>
</reference>
<dbReference type="PROSITE" id="PS51257">
    <property type="entry name" value="PROKAR_LIPOPROTEIN"/>
    <property type="match status" value="1"/>
</dbReference>
<dbReference type="NCBIfam" id="TIGR04131">
    <property type="entry name" value="Bac_Flav_CTERM"/>
    <property type="match status" value="1"/>
</dbReference>